<keyword evidence="4" id="KW-1185">Reference proteome</keyword>
<feature type="region of interest" description="Disordered" evidence="1">
    <location>
        <begin position="1"/>
        <end position="27"/>
    </location>
</feature>
<dbReference type="InterPro" id="IPR050508">
    <property type="entry name" value="Methyltransf_Superfamily"/>
</dbReference>
<dbReference type="InterPro" id="IPR013216">
    <property type="entry name" value="Methyltransf_11"/>
</dbReference>
<reference evidence="3 4" key="1">
    <citation type="submission" date="2023-11" db="EMBL/GenBank/DDBJ databases">
        <title>Arctic aerobic anoxygenic photoheterotroph Sediminicoccus rosea KRV36 adapts its photosynthesis to long days of polar summer.</title>
        <authorList>
            <person name="Tomasch J."/>
            <person name="Kopejtka K."/>
            <person name="Bily T."/>
            <person name="Gardiner A.T."/>
            <person name="Gardian Z."/>
            <person name="Shivaramu S."/>
            <person name="Koblizek M."/>
            <person name="Engelhardt F."/>
            <person name="Kaftan D."/>
        </authorList>
    </citation>
    <scope>NUCLEOTIDE SEQUENCE [LARGE SCALE GENOMIC DNA]</scope>
    <source>
        <strain evidence="3 4">R-30</strain>
    </source>
</reference>
<organism evidence="3 4">
    <name type="scientific">Sediminicoccus rosea</name>
    <dbReference type="NCBI Taxonomy" id="1225128"/>
    <lineage>
        <taxon>Bacteria</taxon>
        <taxon>Pseudomonadati</taxon>
        <taxon>Pseudomonadota</taxon>
        <taxon>Alphaproteobacteria</taxon>
        <taxon>Acetobacterales</taxon>
        <taxon>Roseomonadaceae</taxon>
        <taxon>Sediminicoccus</taxon>
    </lineage>
</organism>
<dbReference type="RefSeq" id="WP_318649417.1">
    <property type="nucleotide sequence ID" value="NZ_CP137852.1"/>
</dbReference>
<sequence length="252" mass="27629">MQRDSHNAACTPPKAALTPEPDRTGDRHIPTFGLSEGERAHPRAALDAASVRNAYRRWAGVYDLVFGGVSAFGRRSAVAAVNRISQTAGRRILEVGVGTGLALPHYRPDLDVVGIDLSREMLLKAQERVAAERITACHGLLEMDAENTAFADDSFDIAVAMFTASVVPDARKLYAEMSRVVRPGGHLLFVNHFAADDGFRWWLERTTAPLARILGWHPDFKLSDLLGEGEAEIERMEACPPLALFTLVEVKN</sequence>
<evidence type="ECO:0000313" key="4">
    <source>
        <dbReference type="Proteomes" id="UP001305521"/>
    </source>
</evidence>
<dbReference type="EMBL" id="CP137852">
    <property type="protein sequence ID" value="WPB85447.1"/>
    <property type="molecule type" value="Genomic_DNA"/>
</dbReference>
<evidence type="ECO:0000259" key="2">
    <source>
        <dbReference type="Pfam" id="PF08241"/>
    </source>
</evidence>
<accession>A0ABZ0PJ03</accession>
<dbReference type="SUPFAM" id="SSF53335">
    <property type="entry name" value="S-adenosyl-L-methionine-dependent methyltransferases"/>
    <property type="match status" value="1"/>
</dbReference>
<dbReference type="Gene3D" id="3.40.50.150">
    <property type="entry name" value="Vaccinia Virus protein VP39"/>
    <property type="match status" value="1"/>
</dbReference>
<evidence type="ECO:0000256" key="1">
    <source>
        <dbReference type="SAM" id="MobiDB-lite"/>
    </source>
</evidence>
<dbReference type="GO" id="GO:0032259">
    <property type="term" value="P:methylation"/>
    <property type="evidence" value="ECO:0007669"/>
    <property type="project" value="UniProtKB-KW"/>
</dbReference>
<dbReference type="InterPro" id="IPR029063">
    <property type="entry name" value="SAM-dependent_MTases_sf"/>
</dbReference>
<keyword evidence="3" id="KW-0489">Methyltransferase</keyword>
<dbReference type="EC" id="2.1.-.-" evidence="3"/>
<name>A0ABZ0PJ03_9PROT</name>
<dbReference type="PANTHER" id="PTHR42912:SF80">
    <property type="entry name" value="METHYLTRANSFERASE DOMAIN-CONTAINING PROTEIN"/>
    <property type="match status" value="1"/>
</dbReference>
<protein>
    <submittedName>
        <fullName evidence="3">Class I SAM-dependent methyltransferase</fullName>
        <ecNumber evidence="3">2.1.-.-</ecNumber>
    </submittedName>
</protein>
<feature type="domain" description="Methyltransferase type 11" evidence="2">
    <location>
        <begin position="93"/>
        <end position="189"/>
    </location>
</feature>
<gene>
    <name evidence="3" type="ORF">R9Z33_00910</name>
</gene>
<dbReference type="PANTHER" id="PTHR42912">
    <property type="entry name" value="METHYLTRANSFERASE"/>
    <property type="match status" value="1"/>
</dbReference>
<dbReference type="GO" id="GO:0008168">
    <property type="term" value="F:methyltransferase activity"/>
    <property type="evidence" value="ECO:0007669"/>
    <property type="project" value="UniProtKB-KW"/>
</dbReference>
<proteinExistence type="predicted"/>
<keyword evidence="3" id="KW-0808">Transferase</keyword>
<evidence type="ECO:0000313" key="3">
    <source>
        <dbReference type="EMBL" id="WPB85447.1"/>
    </source>
</evidence>
<dbReference type="Proteomes" id="UP001305521">
    <property type="component" value="Chromosome"/>
</dbReference>
<dbReference type="CDD" id="cd02440">
    <property type="entry name" value="AdoMet_MTases"/>
    <property type="match status" value="1"/>
</dbReference>
<dbReference type="Pfam" id="PF08241">
    <property type="entry name" value="Methyltransf_11"/>
    <property type="match status" value="1"/>
</dbReference>